<comment type="similarity">
    <text evidence="1">Belongs to the GSP E family.</text>
</comment>
<dbReference type="SUPFAM" id="SSF52540">
    <property type="entry name" value="P-loop containing nucleoside triphosphate hydrolases"/>
    <property type="match status" value="1"/>
</dbReference>
<dbReference type="GO" id="GO:0005886">
    <property type="term" value="C:plasma membrane"/>
    <property type="evidence" value="ECO:0007669"/>
    <property type="project" value="TreeGrafter"/>
</dbReference>
<dbReference type="GO" id="GO:0005524">
    <property type="term" value="F:ATP binding"/>
    <property type="evidence" value="ECO:0007669"/>
    <property type="project" value="UniProtKB-KW"/>
</dbReference>
<reference evidence="5 6" key="1">
    <citation type="submission" date="2016-10" db="EMBL/GenBank/DDBJ databases">
        <authorList>
            <person name="de Groot N.N."/>
        </authorList>
    </citation>
    <scope>NUCLEOTIDE SEQUENCE [LARGE SCALE GENOMIC DNA]</scope>
    <source>
        <strain evidence="5 6">743A</strain>
    </source>
</reference>
<evidence type="ECO:0000313" key="6">
    <source>
        <dbReference type="Proteomes" id="UP000199659"/>
    </source>
</evidence>
<dbReference type="FunFam" id="3.40.50.300:FF:000398">
    <property type="entry name" value="Type IV pilus assembly ATPase PilB"/>
    <property type="match status" value="1"/>
</dbReference>
<evidence type="ECO:0000259" key="4">
    <source>
        <dbReference type="PROSITE" id="PS00662"/>
    </source>
</evidence>
<dbReference type="AlphaFoldDB" id="A0A1I6IP27"/>
<dbReference type="EMBL" id="FOYZ01000003">
    <property type="protein sequence ID" value="SFR68492.1"/>
    <property type="molecule type" value="Genomic_DNA"/>
</dbReference>
<dbReference type="PROSITE" id="PS00662">
    <property type="entry name" value="T2SP_E"/>
    <property type="match status" value="1"/>
</dbReference>
<keyword evidence="2" id="KW-0547">Nucleotide-binding</keyword>
<protein>
    <submittedName>
        <fullName evidence="5">Type IV pilus assembly protein PilB</fullName>
    </submittedName>
</protein>
<dbReference type="Proteomes" id="UP000199659">
    <property type="component" value="Unassembled WGS sequence"/>
</dbReference>
<feature type="domain" description="Bacterial type II secretion system protein E" evidence="4">
    <location>
        <begin position="393"/>
        <end position="407"/>
    </location>
</feature>
<keyword evidence="6" id="KW-1185">Reference proteome</keyword>
<dbReference type="PANTHER" id="PTHR30258">
    <property type="entry name" value="TYPE II SECRETION SYSTEM PROTEIN GSPE-RELATED"/>
    <property type="match status" value="1"/>
</dbReference>
<dbReference type="InterPro" id="IPR037257">
    <property type="entry name" value="T2SS_E_N_sf"/>
</dbReference>
<organism evidence="5 6">
    <name type="scientific">Anaeromicropila populeti</name>
    <dbReference type="NCBI Taxonomy" id="37658"/>
    <lineage>
        <taxon>Bacteria</taxon>
        <taxon>Bacillati</taxon>
        <taxon>Bacillota</taxon>
        <taxon>Clostridia</taxon>
        <taxon>Lachnospirales</taxon>
        <taxon>Lachnospiraceae</taxon>
        <taxon>Anaeromicropila</taxon>
    </lineage>
</organism>
<dbReference type="PANTHER" id="PTHR30258:SF1">
    <property type="entry name" value="PROTEIN TRANSPORT PROTEIN HOFB HOMOLOG"/>
    <property type="match status" value="1"/>
</dbReference>
<dbReference type="STRING" id="37658.SAMN05661086_00973"/>
<dbReference type="Gene3D" id="3.30.450.90">
    <property type="match status" value="1"/>
</dbReference>
<dbReference type="FunFam" id="3.30.300.160:FF:000002">
    <property type="entry name" value="Type II secretion system protein E"/>
    <property type="match status" value="1"/>
</dbReference>
<sequence>MGTRLVDQGGRRKKRLGDILISSGAISPEELMTALDEQKKKGKKLGETLIDSGILTELDIADALHRQLGVDMIRLEELVIPEDILRLVSESVLRKYNVIPFEFNMMNMNELRVAMSDPMDIYAIDDLAFITNLQIEPVVSTPTEISSAIDRYFGNAEAMKVAEQYTKEREEKFKDSKKEEDINFDDDISNAPIVQLVNKIIEQAVRLRASDIHIEPMEYQVRIRFRVDGVLKAVMSYGTDLLAAIVTRIKIIGGMDISEKRKPQDGRITSVVDRSEYDIRVSILPTVFGEKVVMRLTSKQALTKDKKDLGFSDDELALFDSILKHPHGIILVTGPTGSGKSTTLYTALSELNVEGVNIITVEDPVEANIDGINQVQVNNKADMTFANALRSILRQDPDIIMIGEIRDGETAQIAVKASITGHLVVSTLHTNSASSTITRLEDMGIEPYLIADSVVGVIAQRLVRRLCPKCKQGRSASRYEKEMLGYPKEMPLTVYEPCGCTQCNNTGYWGRIGVYEIMAISQKIKDVISKHGSADDIEKAALDEGMHTLRLSASKFVIDGITSYSEMERISFDK</sequence>
<keyword evidence="3" id="KW-0067">ATP-binding</keyword>
<dbReference type="InterPro" id="IPR001482">
    <property type="entry name" value="T2SS/T4SS_dom"/>
</dbReference>
<dbReference type="Pfam" id="PF00437">
    <property type="entry name" value="T2SSE"/>
    <property type="match status" value="1"/>
</dbReference>
<proteinExistence type="inferred from homology"/>
<dbReference type="SMART" id="SM00382">
    <property type="entry name" value="AAA"/>
    <property type="match status" value="1"/>
</dbReference>
<dbReference type="Pfam" id="PF05157">
    <property type="entry name" value="MshEN"/>
    <property type="match status" value="1"/>
</dbReference>
<dbReference type="SUPFAM" id="SSF160246">
    <property type="entry name" value="EspE N-terminal domain-like"/>
    <property type="match status" value="1"/>
</dbReference>
<evidence type="ECO:0000313" key="5">
    <source>
        <dbReference type="EMBL" id="SFR68492.1"/>
    </source>
</evidence>
<dbReference type="Gene3D" id="3.30.300.160">
    <property type="entry name" value="Type II secretion system, protein E, N-terminal domain"/>
    <property type="match status" value="1"/>
</dbReference>
<dbReference type="InterPro" id="IPR007831">
    <property type="entry name" value="T2SS_GspE_N"/>
</dbReference>
<dbReference type="FunFam" id="3.30.450.90:FF:000001">
    <property type="entry name" value="Type II secretion system ATPase GspE"/>
    <property type="match status" value="1"/>
</dbReference>
<dbReference type="CDD" id="cd01129">
    <property type="entry name" value="PulE-GspE-like"/>
    <property type="match status" value="1"/>
</dbReference>
<evidence type="ECO:0000256" key="1">
    <source>
        <dbReference type="ARBA" id="ARBA00006611"/>
    </source>
</evidence>
<evidence type="ECO:0000256" key="3">
    <source>
        <dbReference type="ARBA" id="ARBA00022840"/>
    </source>
</evidence>
<dbReference type="Gene3D" id="3.40.50.300">
    <property type="entry name" value="P-loop containing nucleotide triphosphate hydrolases"/>
    <property type="match status" value="1"/>
</dbReference>
<name>A0A1I6IP27_9FIRM</name>
<dbReference type="InterPro" id="IPR027417">
    <property type="entry name" value="P-loop_NTPase"/>
</dbReference>
<dbReference type="GO" id="GO:0016887">
    <property type="term" value="F:ATP hydrolysis activity"/>
    <property type="evidence" value="ECO:0007669"/>
    <property type="project" value="TreeGrafter"/>
</dbReference>
<gene>
    <name evidence="5" type="ORF">SAMN05661086_00973</name>
</gene>
<dbReference type="InterPro" id="IPR003593">
    <property type="entry name" value="AAA+_ATPase"/>
</dbReference>
<accession>A0A1I6IP27</accession>
<evidence type="ECO:0000256" key="2">
    <source>
        <dbReference type="ARBA" id="ARBA00022741"/>
    </source>
</evidence>